<reference evidence="2" key="1">
    <citation type="journal article" date="2023" name="Insect Mol. Biol.">
        <title>Genome sequencing provides insights into the evolution of gene families encoding plant cell wall-degrading enzymes in longhorned beetles.</title>
        <authorList>
            <person name="Shin N.R."/>
            <person name="Okamura Y."/>
            <person name="Kirsch R."/>
            <person name="Pauchet Y."/>
        </authorList>
    </citation>
    <scope>NUCLEOTIDE SEQUENCE</scope>
    <source>
        <strain evidence="2">AMC_N1</strain>
    </source>
</reference>
<dbReference type="Gene3D" id="1.10.10.1450">
    <property type="match status" value="1"/>
</dbReference>
<evidence type="ECO:0000313" key="2">
    <source>
        <dbReference type="EMBL" id="KAJ8948992.1"/>
    </source>
</evidence>
<dbReference type="Pfam" id="PF17906">
    <property type="entry name" value="HTH_48"/>
    <property type="match status" value="1"/>
</dbReference>
<evidence type="ECO:0000313" key="3">
    <source>
        <dbReference type="Proteomes" id="UP001162162"/>
    </source>
</evidence>
<organism evidence="2 3">
    <name type="scientific">Aromia moschata</name>
    <dbReference type="NCBI Taxonomy" id="1265417"/>
    <lineage>
        <taxon>Eukaryota</taxon>
        <taxon>Metazoa</taxon>
        <taxon>Ecdysozoa</taxon>
        <taxon>Arthropoda</taxon>
        <taxon>Hexapoda</taxon>
        <taxon>Insecta</taxon>
        <taxon>Pterygota</taxon>
        <taxon>Neoptera</taxon>
        <taxon>Endopterygota</taxon>
        <taxon>Coleoptera</taxon>
        <taxon>Polyphaga</taxon>
        <taxon>Cucujiformia</taxon>
        <taxon>Chrysomeloidea</taxon>
        <taxon>Cerambycidae</taxon>
        <taxon>Cerambycinae</taxon>
        <taxon>Callichromatini</taxon>
        <taxon>Aromia</taxon>
    </lineage>
</organism>
<evidence type="ECO:0000259" key="1">
    <source>
        <dbReference type="Pfam" id="PF17906"/>
    </source>
</evidence>
<name>A0AAV8YEZ8_9CUCU</name>
<feature type="domain" description="Mos1 transposase HTH" evidence="1">
    <location>
        <begin position="27"/>
        <end position="58"/>
    </location>
</feature>
<protein>
    <recommendedName>
        <fullName evidence="1">Mos1 transposase HTH domain-containing protein</fullName>
    </recommendedName>
</protein>
<accession>A0AAV8YEZ8</accession>
<dbReference type="Proteomes" id="UP001162162">
    <property type="component" value="Unassembled WGS sequence"/>
</dbReference>
<proteinExistence type="predicted"/>
<keyword evidence="3" id="KW-1185">Reference proteome</keyword>
<gene>
    <name evidence="2" type="ORF">NQ318_023016</name>
</gene>
<dbReference type="AlphaFoldDB" id="A0AAV8YEZ8"/>
<comment type="caution">
    <text evidence="2">The sequence shown here is derived from an EMBL/GenBank/DDBJ whole genome shotgun (WGS) entry which is preliminary data.</text>
</comment>
<dbReference type="EMBL" id="JAPWTK010000126">
    <property type="protein sequence ID" value="KAJ8948992.1"/>
    <property type="molecule type" value="Genomic_DNA"/>
</dbReference>
<sequence length="87" mass="10164">MCKLSNETGNVAPDLATLRRRNLEGRFCFRLGHSATNTFRKLQHAYGDGVFSRAQVFRGFKARHSQKEESRMNMNHCNRKAFIFKNR</sequence>
<dbReference type="InterPro" id="IPR041426">
    <property type="entry name" value="Mos1_HTH"/>
</dbReference>